<dbReference type="EMBL" id="AP024255">
    <property type="protein sequence ID" value="BCP00713.1"/>
    <property type="molecule type" value="Genomic_DNA"/>
</dbReference>
<protein>
    <submittedName>
        <fullName evidence="1">Uncharacterized protein</fullName>
    </submittedName>
</protein>
<reference evidence="1 2" key="1">
    <citation type="submission" date="2020-12" db="EMBL/GenBank/DDBJ databases">
        <title>Genome sequence of clinical Mycobacterium intracellulare strains.</title>
        <authorList>
            <person name="Tateishi Y."/>
            <person name="Matsumoto S."/>
            <person name="Fukushima Y."/>
            <person name="Nakajima C."/>
            <person name="Suzuki Y."/>
        </authorList>
    </citation>
    <scope>NUCLEOTIDE SEQUENCE [LARGE SCALE GENOMIC DNA]</scope>
    <source>
        <strain evidence="1 2">M018</strain>
    </source>
</reference>
<name>A0A7R7RNC5_MYCIT</name>
<proteinExistence type="predicted"/>
<organism evidence="1 2">
    <name type="scientific">Mycobacterium intracellulare</name>
    <dbReference type="NCBI Taxonomy" id="1767"/>
    <lineage>
        <taxon>Bacteria</taxon>
        <taxon>Bacillati</taxon>
        <taxon>Actinomycetota</taxon>
        <taxon>Actinomycetes</taxon>
        <taxon>Mycobacteriales</taxon>
        <taxon>Mycobacteriaceae</taxon>
        <taxon>Mycobacterium</taxon>
        <taxon>Mycobacterium avium complex (MAC)</taxon>
    </lineage>
</organism>
<dbReference type="AlphaFoldDB" id="A0A7R7RNC5"/>
<accession>A0A7R7RNC5</accession>
<gene>
    <name evidence="1" type="ORF">MINTM018_34820</name>
</gene>
<evidence type="ECO:0000313" key="2">
    <source>
        <dbReference type="Proteomes" id="UP000595205"/>
    </source>
</evidence>
<dbReference type="Proteomes" id="UP000595205">
    <property type="component" value="Chromosome"/>
</dbReference>
<dbReference type="RefSeq" id="WP_202288841.1">
    <property type="nucleotide sequence ID" value="NZ_AP024244.1"/>
</dbReference>
<evidence type="ECO:0000313" key="1">
    <source>
        <dbReference type="EMBL" id="BCP00713.1"/>
    </source>
</evidence>
<sequence>MPLKRVDALKPGDRIRMKVGHATVVATEPLDDDRTLLTFTYGTKAPADSSLTVDVLADDDWGW</sequence>